<evidence type="ECO:0000313" key="14">
    <source>
        <dbReference type="Proteomes" id="UP000294927"/>
    </source>
</evidence>
<evidence type="ECO:0000256" key="5">
    <source>
        <dbReference type="ARBA" id="ARBA00022741"/>
    </source>
</evidence>
<keyword evidence="7" id="KW-0067">ATP-binding</keyword>
<evidence type="ECO:0000256" key="6">
    <source>
        <dbReference type="ARBA" id="ARBA00022777"/>
    </source>
</evidence>
<reference evidence="13 14" key="1">
    <citation type="submission" date="2019-03" db="EMBL/GenBank/DDBJ databases">
        <title>Genomic Encyclopedia of Archaeal and Bacterial Type Strains, Phase II (KMG-II): from individual species to whole genera.</title>
        <authorList>
            <person name="Goeker M."/>
        </authorList>
    </citation>
    <scope>NUCLEOTIDE SEQUENCE [LARGE SCALE GENOMIC DNA]</scope>
    <source>
        <strain evidence="13 14">DSM 45499</strain>
    </source>
</reference>
<feature type="coiled-coil region" evidence="9">
    <location>
        <begin position="361"/>
        <end position="399"/>
    </location>
</feature>
<dbReference type="GO" id="GO:0046983">
    <property type="term" value="F:protein dimerization activity"/>
    <property type="evidence" value="ECO:0007669"/>
    <property type="project" value="InterPro"/>
</dbReference>
<dbReference type="Gene3D" id="3.30.565.10">
    <property type="entry name" value="Histidine kinase-like ATPase, C-terminal domain"/>
    <property type="match status" value="1"/>
</dbReference>
<dbReference type="SUPFAM" id="SSF55874">
    <property type="entry name" value="ATPase domain of HSP90 chaperone/DNA topoisomerase II/histidine kinase"/>
    <property type="match status" value="1"/>
</dbReference>
<protein>
    <recommendedName>
        <fullName evidence="2">histidine kinase</fullName>
        <ecNumber evidence="2">2.7.13.3</ecNumber>
    </recommendedName>
</protein>
<feature type="transmembrane region" description="Helical" evidence="10">
    <location>
        <begin position="231"/>
        <end position="251"/>
    </location>
</feature>
<evidence type="ECO:0000256" key="9">
    <source>
        <dbReference type="SAM" id="Coils"/>
    </source>
</evidence>
<evidence type="ECO:0000256" key="4">
    <source>
        <dbReference type="ARBA" id="ARBA00022679"/>
    </source>
</evidence>
<organism evidence="13 14">
    <name type="scientific">Actinophytocola oryzae</name>
    <dbReference type="NCBI Taxonomy" id="502181"/>
    <lineage>
        <taxon>Bacteria</taxon>
        <taxon>Bacillati</taxon>
        <taxon>Actinomycetota</taxon>
        <taxon>Actinomycetes</taxon>
        <taxon>Pseudonocardiales</taxon>
        <taxon>Pseudonocardiaceae</taxon>
    </lineage>
</organism>
<proteinExistence type="predicted"/>
<dbReference type="Pfam" id="PF07730">
    <property type="entry name" value="HisKA_3"/>
    <property type="match status" value="1"/>
</dbReference>
<feature type="transmembrane region" description="Helical" evidence="10">
    <location>
        <begin position="199"/>
        <end position="219"/>
    </location>
</feature>
<gene>
    <name evidence="13" type="ORF">CLV71_102152</name>
</gene>
<feature type="transmembrane region" description="Helical" evidence="10">
    <location>
        <begin position="86"/>
        <end position="108"/>
    </location>
</feature>
<dbReference type="InterPro" id="IPR003594">
    <property type="entry name" value="HATPase_dom"/>
</dbReference>
<keyword evidence="5" id="KW-0547">Nucleotide-binding</keyword>
<dbReference type="PANTHER" id="PTHR24421:SF10">
    <property type="entry name" value="NITRATE_NITRITE SENSOR PROTEIN NARQ"/>
    <property type="match status" value="1"/>
</dbReference>
<dbReference type="GO" id="GO:0016020">
    <property type="term" value="C:membrane"/>
    <property type="evidence" value="ECO:0007669"/>
    <property type="project" value="InterPro"/>
</dbReference>
<evidence type="ECO:0000256" key="2">
    <source>
        <dbReference type="ARBA" id="ARBA00012438"/>
    </source>
</evidence>
<dbReference type="PANTHER" id="PTHR24421">
    <property type="entry name" value="NITRATE/NITRITE SENSOR PROTEIN NARX-RELATED"/>
    <property type="match status" value="1"/>
</dbReference>
<evidence type="ECO:0000256" key="10">
    <source>
        <dbReference type="SAM" id="Phobius"/>
    </source>
</evidence>
<dbReference type="GO" id="GO:0000155">
    <property type="term" value="F:phosphorelay sensor kinase activity"/>
    <property type="evidence" value="ECO:0007669"/>
    <property type="project" value="InterPro"/>
</dbReference>
<keyword evidence="9" id="KW-0175">Coiled coil</keyword>
<keyword evidence="10" id="KW-1133">Transmembrane helix</keyword>
<sequence>MIRIVSLAVLAFLSGLGVICLIALSRQEAGAEAAMSAVLAVTVGWAYVGSGLLTWRHGRRRIGSILVFIGLAWFATYLAYSNDSFWFTLGTALEDVYLVGVMYLVLVFPHGRLSGRVDRALMAVGVVLGTVVELAWLVLADSGVVCADCPDNAVRIVSDHAWANGILQAQRGAALVVSVVAVVLFVRRIRLASTPVRRSLAPVLWTGGAFCVAMVVTIVNDVAGEPMGQAPNFMCGLVFAAIPVSILASMLRQRLARGAVAQLVVQLDGGPGGVDLRDALSRALGDPDLAVGYWLASTETYVDSRGRPFDPDDPEKASTLVQRNGRPVAVLVHDKALQDDRALVDSVCAAAGMALENERLRADLEARLVELRASRERLVRAAESERRRLERDLHDGAQQRLIAVAMSIALAEANLRANPVAAGAALDEARDGLARAMDELRTLSQGIRPAVLVERGLGAALAELARRSTVSATVDLRLRAAVPADIETAAYYVASEALTNTAKHAHASGVTIAAETHDGLLRLRVTDDGVGGAEARDGSGLRGLADRVEGFGGTLNIHSPAAGGTSLSVELPCV</sequence>
<dbReference type="EMBL" id="SOCP01000002">
    <property type="protein sequence ID" value="TDV56091.1"/>
    <property type="molecule type" value="Genomic_DNA"/>
</dbReference>
<dbReference type="CDD" id="cd16917">
    <property type="entry name" value="HATPase_UhpB-NarQ-NarX-like"/>
    <property type="match status" value="1"/>
</dbReference>
<keyword evidence="14" id="KW-1185">Reference proteome</keyword>
<dbReference type="InterPro" id="IPR050482">
    <property type="entry name" value="Sensor_HK_TwoCompSys"/>
</dbReference>
<dbReference type="Gene3D" id="1.20.5.1930">
    <property type="match status" value="1"/>
</dbReference>
<dbReference type="Proteomes" id="UP000294927">
    <property type="component" value="Unassembled WGS sequence"/>
</dbReference>
<feature type="transmembrane region" description="Helical" evidence="10">
    <location>
        <begin position="169"/>
        <end position="187"/>
    </location>
</feature>
<dbReference type="InterPro" id="IPR036890">
    <property type="entry name" value="HATPase_C_sf"/>
</dbReference>
<feature type="domain" description="Signal transduction histidine kinase subgroup 3 dimerisation and phosphoacceptor" evidence="12">
    <location>
        <begin position="385"/>
        <end position="452"/>
    </location>
</feature>
<comment type="caution">
    <text evidence="13">The sequence shown here is derived from an EMBL/GenBank/DDBJ whole genome shotgun (WGS) entry which is preliminary data.</text>
</comment>
<name>A0A4V3FUP9_9PSEU</name>
<feature type="transmembrane region" description="Helical" evidence="10">
    <location>
        <begin position="62"/>
        <end position="80"/>
    </location>
</feature>
<keyword evidence="10" id="KW-0812">Transmembrane</keyword>
<evidence type="ECO:0000256" key="1">
    <source>
        <dbReference type="ARBA" id="ARBA00000085"/>
    </source>
</evidence>
<feature type="transmembrane region" description="Helical" evidence="10">
    <location>
        <begin position="37"/>
        <end position="55"/>
    </location>
</feature>
<dbReference type="InterPro" id="IPR011712">
    <property type="entry name" value="Sig_transdc_His_kin_sub3_dim/P"/>
</dbReference>
<evidence type="ECO:0000256" key="3">
    <source>
        <dbReference type="ARBA" id="ARBA00022553"/>
    </source>
</evidence>
<dbReference type="Pfam" id="PF02518">
    <property type="entry name" value="HATPase_c"/>
    <property type="match status" value="1"/>
</dbReference>
<keyword evidence="8" id="KW-0902">Two-component regulatory system</keyword>
<keyword evidence="6 13" id="KW-0418">Kinase</keyword>
<evidence type="ECO:0000313" key="13">
    <source>
        <dbReference type="EMBL" id="TDV56091.1"/>
    </source>
</evidence>
<feature type="domain" description="Histidine kinase/HSP90-like ATPase" evidence="11">
    <location>
        <begin position="488"/>
        <end position="572"/>
    </location>
</feature>
<keyword evidence="4" id="KW-0808">Transferase</keyword>
<dbReference type="AlphaFoldDB" id="A0A4V3FUP9"/>
<evidence type="ECO:0000259" key="12">
    <source>
        <dbReference type="Pfam" id="PF07730"/>
    </source>
</evidence>
<dbReference type="EC" id="2.7.13.3" evidence="2"/>
<dbReference type="GO" id="GO:0005524">
    <property type="term" value="F:ATP binding"/>
    <property type="evidence" value="ECO:0007669"/>
    <property type="project" value="UniProtKB-KW"/>
</dbReference>
<feature type="transmembrane region" description="Helical" evidence="10">
    <location>
        <begin position="120"/>
        <end position="139"/>
    </location>
</feature>
<comment type="catalytic activity">
    <reaction evidence="1">
        <text>ATP + protein L-histidine = ADP + protein N-phospho-L-histidine.</text>
        <dbReference type="EC" id="2.7.13.3"/>
    </reaction>
</comment>
<evidence type="ECO:0000256" key="7">
    <source>
        <dbReference type="ARBA" id="ARBA00022840"/>
    </source>
</evidence>
<evidence type="ECO:0000259" key="11">
    <source>
        <dbReference type="Pfam" id="PF02518"/>
    </source>
</evidence>
<keyword evidence="10" id="KW-0472">Membrane</keyword>
<dbReference type="OrthoDB" id="5241729at2"/>
<keyword evidence="3" id="KW-0597">Phosphoprotein</keyword>
<evidence type="ECO:0000256" key="8">
    <source>
        <dbReference type="ARBA" id="ARBA00023012"/>
    </source>
</evidence>
<accession>A0A4V3FUP9</accession>